<dbReference type="Proteomes" id="UP000640052">
    <property type="component" value="Unassembled WGS sequence"/>
</dbReference>
<accession>A0A919QL27</accession>
<gene>
    <name evidence="1" type="ORF">Aph01nite_65800</name>
</gene>
<name>A0A919QL27_9ACTN</name>
<evidence type="ECO:0000313" key="2">
    <source>
        <dbReference type="Proteomes" id="UP000640052"/>
    </source>
</evidence>
<sequence length="60" mass="6262">MSPPGIRPGSSPSMRITYGTRTISSEAAATRLSTRSAREPVRRAISRAATGMARKATSAA</sequence>
<evidence type="ECO:0000313" key="1">
    <source>
        <dbReference type="EMBL" id="GIH28270.1"/>
    </source>
</evidence>
<dbReference type="EMBL" id="BOOA01000076">
    <property type="protein sequence ID" value="GIH28270.1"/>
    <property type="molecule type" value="Genomic_DNA"/>
</dbReference>
<keyword evidence="2" id="KW-1185">Reference proteome</keyword>
<protein>
    <submittedName>
        <fullName evidence="1">Uncharacterized protein</fullName>
    </submittedName>
</protein>
<dbReference type="AlphaFoldDB" id="A0A919QL27"/>
<proteinExistence type="predicted"/>
<comment type="caution">
    <text evidence="1">The sequence shown here is derived from an EMBL/GenBank/DDBJ whole genome shotgun (WGS) entry which is preliminary data.</text>
</comment>
<organism evidence="1 2">
    <name type="scientific">Acrocarpospora phusangensis</name>
    <dbReference type="NCBI Taxonomy" id="1070424"/>
    <lineage>
        <taxon>Bacteria</taxon>
        <taxon>Bacillati</taxon>
        <taxon>Actinomycetota</taxon>
        <taxon>Actinomycetes</taxon>
        <taxon>Streptosporangiales</taxon>
        <taxon>Streptosporangiaceae</taxon>
        <taxon>Acrocarpospora</taxon>
    </lineage>
</organism>
<reference evidence="1" key="1">
    <citation type="submission" date="2021-01" db="EMBL/GenBank/DDBJ databases">
        <title>Whole genome shotgun sequence of Acrocarpospora phusangensis NBRC 108782.</title>
        <authorList>
            <person name="Komaki H."/>
            <person name="Tamura T."/>
        </authorList>
    </citation>
    <scope>NUCLEOTIDE SEQUENCE</scope>
    <source>
        <strain evidence="1">NBRC 108782</strain>
    </source>
</reference>